<accession>A0A3B4G832</accession>
<name>A0A3B4G832_9CICH</name>
<dbReference type="InterPro" id="IPR029162">
    <property type="entry name" value="InaF-motif"/>
</dbReference>
<sequence length="187" mass="19636">MREPRSWTRRFVPAARGRPVTYTGEKKAQLAASANRKWVRLATVAAYVLSVSVAAVVLAVYYSLIWRPGQSLDRNGSPGAEHSRGKPSECDVDTDGDATDNRSIADRLLADGHAPVTALSAEVSPVLAPGPTGPPGQGSISPAAVTAEDPSNLPTHHAARHREPAPSASWPEADSAGSGSEDFTGYQ</sequence>
<evidence type="ECO:0000256" key="1">
    <source>
        <dbReference type="SAM" id="MobiDB-lite"/>
    </source>
</evidence>
<proteinExistence type="predicted"/>
<keyword evidence="2" id="KW-0472">Membrane</keyword>
<feature type="region of interest" description="Disordered" evidence="1">
    <location>
        <begin position="124"/>
        <end position="187"/>
    </location>
</feature>
<dbReference type="AlphaFoldDB" id="A0A3B4G832"/>
<organism evidence="3">
    <name type="scientific">Pundamilia nyererei</name>
    <dbReference type="NCBI Taxonomy" id="303518"/>
    <lineage>
        <taxon>Eukaryota</taxon>
        <taxon>Metazoa</taxon>
        <taxon>Chordata</taxon>
        <taxon>Craniata</taxon>
        <taxon>Vertebrata</taxon>
        <taxon>Euteleostomi</taxon>
        <taxon>Actinopterygii</taxon>
        <taxon>Neopterygii</taxon>
        <taxon>Teleostei</taxon>
        <taxon>Neoteleostei</taxon>
        <taxon>Acanthomorphata</taxon>
        <taxon>Ovalentaria</taxon>
        <taxon>Cichlomorphae</taxon>
        <taxon>Cichliformes</taxon>
        <taxon>Cichlidae</taxon>
        <taxon>African cichlids</taxon>
        <taxon>Pseudocrenilabrinae</taxon>
        <taxon>Haplochromini</taxon>
        <taxon>Pundamilia</taxon>
    </lineage>
</organism>
<dbReference type="GeneTree" id="ENSGT00390000005766"/>
<evidence type="ECO:0008006" key="4">
    <source>
        <dbReference type="Google" id="ProtNLM"/>
    </source>
</evidence>
<dbReference type="PANTHER" id="PTHR34929:SF1">
    <property type="entry name" value="INAF MOTIF CONTAINING 2"/>
    <property type="match status" value="1"/>
</dbReference>
<dbReference type="Pfam" id="PF15018">
    <property type="entry name" value="InaF-motif"/>
    <property type="match status" value="1"/>
</dbReference>
<protein>
    <recommendedName>
        <fullName evidence="4">InaF motif containing 2</fullName>
    </recommendedName>
</protein>
<feature type="transmembrane region" description="Helical" evidence="2">
    <location>
        <begin position="44"/>
        <end position="64"/>
    </location>
</feature>
<keyword evidence="2" id="KW-0812">Transmembrane</keyword>
<evidence type="ECO:0000256" key="2">
    <source>
        <dbReference type="SAM" id="Phobius"/>
    </source>
</evidence>
<keyword evidence="2" id="KW-1133">Transmembrane helix</keyword>
<dbReference type="PANTHER" id="PTHR34929">
    <property type="entry name" value="ZGC:153157"/>
    <property type="match status" value="1"/>
</dbReference>
<feature type="region of interest" description="Disordered" evidence="1">
    <location>
        <begin position="72"/>
        <end position="103"/>
    </location>
</feature>
<dbReference type="Ensembl" id="ENSPNYT00000019530.1">
    <property type="protein sequence ID" value="ENSPNYP00000019050.1"/>
    <property type="gene ID" value="ENSPNYG00000014408.1"/>
</dbReference>
<reference evidence="3" key="1">
    <citation type="submission" date="2023-09" db="UniProtKB">
        <authorList>
            <consortium name="Ensembl"/>
        </authorList>
    </citation>
    <scope>IDENTIFICATION</scope>
</reference>
<evidence type="ECO:0000313" key="3">
    <source>
        <dbReference type="Ensembl" id="ENSPNYP00000019050.1"/>
    </source>
</evidence>